<organism evidence="2 3">
    <name type="scientific">Scleropages formosus</name>
    <name type="common">Asian bonytongue</name>
    <name type="synonym">Osteoglossum formosum</name>
    <dbReference type="NCBI Taxonomy" id="113540"/>
    <lineage>
        <taxon>Eukaryota</taxon>
        <taxon>Metazoa</taxon>
        <taxon>Chordata</taxon>
        <taxon>Craniata</taxon>
        <taxon>Vertebrata</taxon>
        <taxon>Euteleostomi</taxon>
        <taxon>Actinopterygii</taxon>
        <taxon>Neopterygii</taxon>
        <taxon>Teleostei</taxon>
        <taxon>Osteoglossocephala</taxon>
        <taxon>Osteoglossomorpha</taxon>
        <taxon>Osteoglossiformes</taxon>
        <taxon>Osteoglossidae</taxon>
        <taxon>Scleropages</taxon>
    </lineage>
</organism>
<keyword evidence="3" id="KW-1185">Reference proteome</keyword>
<evidence type="ECO:0000313" key="3">
    <source>
        <dbReference type="Proteomes" id="UP000694397"/>
    </source>
</evidence>
<reference evidence="2" key="3">
    <citation type="submission" date="2025-09" db="UniProtKB">
        <authorList>
            <consortium name="Ensembl"/>
        </authorList>
    </citation>
    <scope>IDENTIFICATION</scope>
</reference>
<proteinExistence type="predicted"/>
<evidence type="ECO:0000256" key="1">
    <source>
        <dbReference type="SAM" id="MobiDB-lite"/>
    </source>
</evidence>
<dbReference type="Proteomes" id="UP000694397">
    <property type="component" value="Chromosome 9"/>
</dbReference>
<reference evidence="2 3" key="1">
    <citation type="submission" date="2019-04" db="EMBL/GenBank/DDBJ databases">
        <authorList>
            <consortium name="Wellcome Sanger Institute Data Sharing"/>
        </authorList>
    </citation>
    <scope>NUCLEOTIDE SEQUENCE [LARGE SCALE GENOMIC DNA]</scope>
</reference>
<sequence>NKQPLCVFVVSSLSPLKPTQAAVPEEQGGGGLFPGSEARGPSPAHRGPHPGLPQPAAPLPCVCNIVFNLYIYLPKQYNRFLSLATHVN</sequence>
<evidence type="ECO:0000313" key="2">
    <source>
        <dbReference type="Ensembl" id="ENSSFOP00015022561.2"/>
    </source>
</evidence>
<dbReference type="Ensembl" id="ENSSFOT00015022810.2">
    <property type="protein sequence ID" value="ENSSFOP00015022561.2"/>
    <property type="gene ID" value="ENSSFOG00015014515.2"/>
</dbReference>
<reference evidence="2" key="2">
    <citation type="submission" date="2025-08" db="UniProtKB">
        <authorList>
            <consortium name="Ensembl"/>
        </authorList>
    </citation>
    <scope>IDENTIFICATION</scope>
</reference>
<name>A0A8C9RT79_SCLFO</name>
<dbReference type="AlphaFoldDB" id="A0A8C9RT79"/>
<feature type="region of interest" description="Disordered" evidence="1">
    <location>
        <begin position="19"/>
        <end position="52"/>
    </location>
</feature>
<protein>
    <submittedName>
        <fullName evidence="2">Uncharacterized protein</fullName>
    </submittedName>
</protein>
<accession>A0A8C9RT79</accession>